<dbReference type="KEGG" id="csem:103394369"/>
<reference evidence="2" key="2">
    <citation type="submission" date="2025-08" db="UniProtKB">
        <authorList>
            <consortium name="Ensembl"/>
        </authorList>
    </citation>
    <scope>IDENTIFICATION</scope>
</reference>
<feature type="compositionally biased region" description="Basic and acidic residues" evidence="1">
    <location>
        <begin position="403"/>
        <end position="419"/>
    </location>
</feature>
<proteinExistence type="predicted"/>
<feature type="compositionally biased region" description="Polar residues" evidence="1">
    <location>
        <begin position="474"/>
        <end position="497"/>
    </location>
</feature>
<feature type="region of interest" description="Disordered" evidence="1">
    <location>
        <begin position="174"/>
        <end position="237"/>
    </location>
</feature>
<protein>
    <submittedName>
        <fullName evidence="2">Uncharacterized LOC103394369</fullName>
    </submittedName>
</protein>
<dbReference type="FunCoup" id="A0A3P8WQK6">
    <property type="interactions" value="89"/>
</dbReference>
<reference evidence="2 3" key="1">
    <citation type="journal article" date="2014" name="Nat. Genet.">
        <title>Whole-genome sequence of a flatfish provides insights into ZW sex chromosome evolution and adaptation to a benthic lifestyle.</title>
        <authorList>
            <person name="Chen S."/>
            <person name="Zhang G."/>
            <person name="Shao C."/>
            <person name="Huang Q."/>
            <person name="Liu G."/>
            <person name="Zhang P."/>
            <person name="Song W."/>
            <person name="An N."/>
            <person name="Chalopin D."/>
            <person name="Volff J.N."/>
            <person name="Hong Y."/>
            <person name="Li Q."/>
            <person name="Sha Z."/>
            <person name="Zhou H."/>
            <person name="Xie M."/>
            <person name="Yu Q."/>
            <person name="Liu Y."/>
            <person name="Xiang H."/>
            <person name="Wang N."/>
            <person name="Wu K."/>
            <person name="Yang C."/>
            <person name="Zhou Q."/>
            <person name="Liao X."/>
            <person name="Yang L."/>
            <person name="Hu Q."/>
            <person name="Zhang J."/>
            <person name="Meng L."/>
            <person name="Jin L."/>
            <person name="Tian Y."/>
            <person name="Lian J."/>
            <person name="Yang J."/>
            <person name="Miao G."/>
            <person name="Liu S."/>
            <person name="Liang Z."/>
            <person name="Yan F."/>
            <person name="Li Y."/>
            <person name="Sun B."/>
            <person name="Zhang H."/>
            <person name="Zhang J."/>
            <person name="Zhu Y."/>
            <person name="Du M."/>
            <person name="Zhao Y."/>
            <person name="Schartl M."/>
            <person name="Tang Q."/>
            <person name="Wang J."/>
        </authorList>
    </citation>
    <scope>NUCLEOTIDE SEQUENCE</scope>
</reference>
<feature type="compositionally biased region" description="Basic and acidic residues" evidence="1">
    <location>
        <begin position="542"/>
        <end position="581"/>
    </location>
</feature>
<accession>A0A3P8WQK6</accession>
<evidence type="ECO:0000313" key="2">
    <source>
        <dbReference type="Ensembl" id="ENSCSEP00000026960.1"/>
    </source>
</evidence>
<dbReference type="OMA" id="HGEPRHS"/>
<dbReference type="RefSeq" id="XP_008329869.1">
    <property type="nucleotide sequence ID" value="XM_008331647.3"/>
</dbReference>
<dbReference type="Proteomes" id="UP000265120">
    <property type="component" value="Chromosome 18"/>
</dbReference>
<keyword evidence="3" id="KW-1185">Reference proteome</keyword>
<dbReference type="STRING" id="244447.ENSCSEP00000026960"/>
<evidence type="ECO:0000256" key="1">
    <source>
        <dbReference type="SAM" id="MobiDB-lite"/>
    </source>
</evidence>
<dbReference type="Ensembl" id="ENSCSET00000027323.1">
    <property type="protein sequence ID" value="ENSCSEP00000026960.1"/>
    <property type="gene ID" value="ENSCSEG00000017220.1"/>
</dbReference>
<sequence>MESIETPYDVDADFIVCKVCDKSIRGETLYKIHLTTPGHVKKEGASVTNGGAAKRALPEFKDILHYLDYLQLDEPIIGLDYVQGVPSDELGNLKYLCGLCRLTSNLSEMVHHLIGRKHRQRYVEVKRPDLVTWEKNISINQAGKIIRAKAEIIERQDGRGVPTLLTKKANENKLNKSKAPAKQWKTWVQNPAHSEKSAQTHSRGRREYGNEFSHTGRYNPEFSDVRPYPPEEPHSSRERLMYHPMGDFRDDHHREYRENANRHQYMDPDNGMNYGGDSYGRTTCEPGGDQYHPEEIPLPHGQTRHVYEYDPEESASYSRPLPDRDPLKEFFFEEVQLQKHSEYHHSKVERQWPLNENYSRHISTSTASTQALREPEAMRSFSGQRGNNTAALYNIIKDYQRTVREPSKESETKGRKVEITKSMSGIPEPFKRFLTGANSDEQPGTRKRKSRFSDATAEEEVSMVRNEYEPPHSKYSSSSRPGSHSDFYTGSQKSQYAEQFRGEESEPVFNMLKGVEIENAEEAEFLKNKLCGLLKEFRTRKSERTMDQEDLDLRRSQNHSMRDDHRGPDWRRQDCPPEERFQGNAVRGENSHRSRYEEVFGVHGASRLHGSSYLDEPSHYSERFEEPMPPRGYHHGAREYFDSHSHPPAQNLEGSHYSNKLDKITSTLLQLVSRK</sequence>
<dbReference type="InParanoid" id="A0A3P8WQK6"/>
<name>A0A3P8WQK6_CYNSE</name>
<dbReference type="OrthoDB" id="5877502at2759"/>
<reference evidence="2" key="3">
    <citation type="submission" date="2025-09" db="UniProtKB">
        <authorList>
            <consortium name="Ensembl"/>
        </authorList>
    </citation>
    <scope>IDENTIFICATION</scope>
</reference>
<feature type="region of interest" description="Disordered" evidence="1">
    <location>
        <begin position="631"/>
        <end position="658"/>
    </location>
</feature>
<dbReference type="AlphaFoldDB" id="A0A3P8WQK6"/>
<dbReference type="GeneTree" id="ENSGT00940000170761"/>
<feature type="compositionally biased region" description="Basic and acidic residues" evidence="1">
    <location>
        <begin position="636"/>
        <end position="645"/>
    </location>
</feature>
<dbReference type="GeneID" id="103394369"/>
<feature type="region of interest" description="Disordered" evidence="1">
    <location>
        <begin position="403"/>
        <end position="497"/>
    </location>
</feature>
<organism evidence="2 3">
    <name type="scientific">Cynoglossus semilaevis</name>
    <name type="common">Tongue sole</name>
    <dbReference type="NCBI Taxonomy" id="244447"/>
    <lineage>
        <taxon>Eukaryota</taxon>
        <taxon>Metazoa</taxon>
        <taxon>Chordata</taxon>
        <taxon>Craniata</taxon>
        <taxon>Vertebrata</taxon>
        <taxon>Euteleostomi</taxon>
        <taxon>Actinopterygii</taxon>
        <taxon>Neopterygii</taxon>
        <taxon>Teleostei</taxon>
        <taxon>Neoteleostei</taxon>
        <taxon>Acanthomorphata</taxon>
        <taxon>Carangaria</taxon>
        <taxon>Pleuronectiformes</taxon>
        <taxon>Pleuronectoidei</taxon>
        <taxon>Cynoglossidae</taxon>
        <taxon>Cynoglossinae</taxon>
        <taxon>Cynoglossus</taxon>
    </lineage>
</organism>
<evidence type="ECO:0000313" key="3">
    <source>
        <dbReference type="Proteomes" id="UP000265120"/>
    </source>
</evidence>
<feature type="region of interest" description="Disordered" evidence="1">
    <location>
        <begin position="542"/>
        <end position="592"/>
    </location>
</feature>